<dbReference type="OrthoDB" id="125347at2759"/>
<accession>A0A485KAF7</accession>
<name>A0A485KAF7_9STRA</name>
<dbReference type="EMBL" id="VJMH01000340">
    <property type="protein sequence ID" value="KAF0716900.1"/>
    <property type="molecule type" value="Genomic_DNA"/>
</dbReference>
<reference evidence="5 6" key="1">
    <citation type="submission" date="2019-03" db="EMBL/GenBank/DDBJ databases">
        <authorList>
            <person name="Gaulin E."/>
            <person name="Dumas B."/>
        </authorList>
    </citation>
    <scope>NUCLEOTIDE SEQUENCE [LARGE SCALE GENOMIC DNA]</scope>
    <source>
        <strain evidence="5">CBS 568.67</strain>
    </source>
</reference>
<dbReference type="AlphaFoldDB" id="A0A485KAF7"/>
<dbReference type="PANTHER" id="PTHR19303:SF73">
    <property type="entry name" value="PROTEIN PDC2"/>
    <property type="match status" value="1"/>
</dbReference>
<evidence type="ECO:0000256" key="1">
    <source>
        <dbReference type="ARBA" id="ARBA00023125"/>
    </source>
</evidence>
<keyword evidence="6" id="KW-1185">Reference proteome</keyword>
<keyword evidence="1" id="KW-0238">DNA-binding</keyword>
<dbReference type="InterPro" id="IPR004875">
    <property type="entry name" value="DDE_SF_endonuclease_dom"/>
</dbReference>
<feature type="domain" description="DDE-1" evidence="2">
    <location>
        <begin position="196"/>
        <end position="301"/>
    </location>
</feature>
<evidence type="ECO:0000259" key="3">
    <source>
        <dbReference type="Pfam" id="PF03221"/>
    </source>
</evidence>
<dbReference type="PANTHER" id="PTHR19303">
    <property type="entry name" value="TRANSPOSON"/>
    <property type="match status" value="1"/>
</dbReference>
<dbReference type="Pfam" id="PF03184">
    <property type="entry name" value="DDE_1"/>
    <property type="match status" value="1"/>
</dbReference>
<evidence type="ECO:0000313" key="5">
    <source>
        <dbReference type="EMBL" id="VFT79799.1"/>
    </source>
</evidence>
<organism evidence="5 6">
    <name type="scientific">Aphanomyces stellatus</name>
    <dbReference type="NCBI Taxonomy" id="120398"/>
    <lineage>
        <taxon>Eukaryota</taxon>
        <taxon>Sar</taxon>
        <taxon>Stramenopiles</taxon>
        <taxon>Oomycota</taxon>
        <taxon>Saprolegniomycetes</taxon>
        <taxon>Saprolegniales</taxon>
        <taxon>Verrucalvaceae</taxon>
        <taxon>Aphanomyces</taxon>
    </lineage>
</organism>
<evidence type="ECO:0000259" key="2">
    <source>
        <dbReference type="Pfam" id="PF03184"/>
    </source>
</evidence>
<dbReference type="InterPro" id="IPR050863">
    <property type="entry name" value="CenT-Element_Derived"/>
</dbReference>
<dbReference type="Proteomes" id="UP000332933">
    <property type="component" value="Unassembled WGS sequence"/>
</dbReference>
<protein>
    <submittedName>
        <fullName evidence="5">Aste57867_2603 protein</fullName>
    </submittedName>
</protein>
<evidence type="ECO:0000313" key="4">
    <source>
        <dbReference type="EMBL" id="KAF0716900.1"/>
    </source>
</evidence>
<reference evidence="4" key="2">
    <citation type="submission" date="2019-06" db="EMBL/GenBank/DDBJ databases">
        <title>Genomics analysis of Aphanomyces spp. identifies a new class of oomycete effector associated with host adaptation.</title>
        <authorList>
            <person name="Gaulin E."/>
        </authorList>
    </citation>
    <scope>NUCLEOTIDE SEQUENCE</scope>
    <source>
        <strain evidence="4">CBS 578.67</strain>
    </source>
</reference>
<evidence type="ECO:0000313" key="6">
    <source>
        <dbReference type="Proteomes" id="UP000332933"/>
    </source>
</evidence>
<dbReference type="Pfam" id="PF03221">
    <property type="entry name" value="HTH_Tnp_Tc5"/>
    <property type="match status" value="1"/>
</dbReference>
<feature type="domain" description="HTH CENPB-type" evidence="3">
    <location>
        <begin position="83"/>
        <end position="115"/>
    </location>
</feature>
<dbReference type="GO" id="GO:0003677">
    <property type="term" value="F:DNA binding"/>
    <property type="evidence" value="ECO:0007669"/>
    <property type="project" value="UniProtKB-KW"/>
</dbReference>
<sequence length="327" mass="36716">MIRVIQHQMRLTLVEKHALCTKHLSEPILSYSDLASWAVQQFGLSSTPSKATISHIIKNYNTESLRADKNKRTRETRVKLSGVEVRLVEWVLRCEELGVCITGGLIRKQANDVWHRTFGILQVMVAQIPAKTRIHVQSPAGQVLEMPTNIFNMDETSFFYSMPPYCSITRIRVPGLKTTSSTPCSLGPLSAHVAFVQDRKDLMIVDNAPKHKVDADTHLRNVSVKMLPQNTTTYLQPQDAGIFASVNAKVKQRKLQSALEQINSVIAGREDCLYEVPLDVAMGWAKDAWISVSSITVTICWARTGIIDEDLTMFSDRVANLEVNLRE</sequence>
<proteinExistence type="predicted"/>
<dbReference type="EMBL" id="CAADRA010000340">
    <property type="protein sequence ID" value="VFT79799.1"/>
    <property type="molecule type" value="Genomic_DNA"/>
</dbReference>
<gene>
    <name evidence="5" type="primary">Aste57867_2603</name>
    <name evidence="4" type="ORF">As57867_002596</name>
    <name evidence="5" type="ORF">ASTE57867_2603</name>
</gene>
<dbReference type="GO" id="GO:0005634">
    <property type="term" value="C:nucleus"/>
    <property type="evidence" value="ECO:0007669"/>
    <property type="project" value="TreeGrafter"/>
</dbReference>
<dbReference type="InterPro" id="IPR006600">
    <property type="entry name" value="HTH_CenpB_DNA-bd_dom"/>
</dbReference>